<dbReference type="Pfam" id="PF00682">
    <property type="entry name" value="HMGL-like"/>
    <property type="match status" value="1"/>
</dbReference>
<feature type="domain" description="Pyruvate carboxyltransferase" evidence="11">
    <location>
        <begin position="33"/>
        <end position="307"/>
    </location>
</feature>
<dbReference type="Gene3D" id="3.30.160.270">
    <property type="match status" value="1"/>
</dbReference>
<evidence type="ECO:0000256" key="8">
    <source>
        <dbReference type="ARBA" id="ARBA00022723"/>
    </source>
</evidence>
<dbReference type="RefSeq" id="WP_067666739.1">
    <property type="nucleotide sequence ID" value="NZ_CBCSIK010000005.1"/>
</dbReference>
<dbReference type="InterPro" id="IPR036230">
    <property type="entry name" value="LeuA_allosteric_dom_sf"/>
</dbReference>
<dbReference type="OrthoDB" id="9803573at2"/>
<comment type="subcellular location">
    <subcellularLocation>
        <location evidence="10">Cytoplasm</location>
    </subcellularLocation>
</comment>
<dbReference type="STRING" id="1806892.AZH43_01155"/>
<comment type="subunit">
    <text evidence="10">Homodimer.</text>
</comment>
<feature type="binding site" evidence="10">
    <location>
        <position position="282"/>
    </location>
    <ligand>
        <name>Mg(2+)</name>
        <dbReference type="ChEBI" id="CHEBI:18420"/>
    </ligand>
</feature>
<evidence type="ECO:0000256" key="9">
    <source>
        <dbReference type="ARBA" id="ARBA00023304"/>
    </source>
</evidence>
<feature type="binding site" evidence="10">
    <location>
        <position position="248"/>
    </location>
    <ligand>
        <name>Mg(2+)</name>
        <dbReference type="ChEBI" id="CHEBI:18420"/>
    </ligand>
</feature>
<dbReference type="GO" id="GO:0005737">
    <property type="term" value="C:cytoplasm"/>
    <property type="evidence" value="ECO:0007669"/>
    <property type="project" value="UniProtKB-SubCell"/>
</dbReference>
<dbReference type="SMART" id="SM00917">
    <property type="entry name" value="LeuA_dimer"/>
    <property type="match status" value="1"/>
</dbReference>
<dbReference type="InterPro" id="IPR013709">
    <property type="entry name" value="2-isopropylmalate_synth_dimer"/>
</dbReference>
<dbReference type="Pfam" id="PF22615">
    <property type="entry name" value="IPMS_D2"/>
    <property type="match status" value="1"/>
</dbReference>
<dbReference type="NCBIfam" id="NF002991">
    <property type="entry name" value="PRK03739.1"/>
    <property type="match status" value="1"/>
</dbReference>
<keyword evidence="10" id="KW-0963">Cytoplasm</keyword>
<keyword evidence="13" id="KW-1185">Reference proteome</keyword>
<dbReference type="NCBIfam" id="TIGR00970">
    <property type="entry name" value="leuA_yeast"/>
    <property type="match status" value="1"/>
</dbReference>
<accession>A0A151Y4I2</accession>
<dbReference type="Pfam" id="PF08502">
    <property type="entry name" value="LeuA_dimer"/>
    <property type="match status" value="1"/>
</dbReference>
<comment type="caution">
    <text evidence="12">The sequence shown here is derived from an EMBL/GenBank/DDBJ whole genome shotgun (WGS) entry which is preliminary data.</text>
</comment>
<keyword evidence="5 10" id="KW-0432">Leucine biosynthesis</keyword>
<dbReference type="InterPro" id="IPR000891">
    <property type="entry name" value="PYR_CT"/>
</dbReference>
<comment type="similarity">
    <text evidence="3 10">Belongs to the alpha-IPM synthase/homocitrate synthase family. LeuA type 2 subfamily.</text>
</comment>
<dbReference type="PANTHER" id="PTHR46911">
    <property type="match status" value="1"/>
</dbReference>
<feature type="region of interest" description="Regulatory domain" evidence="10">
    <location>
        <begin position="439"/>
        <end position="565"/>
    </location>
</feature>
<dbReference type="AlphaFoldDB" id="A0A151Y4I2"/>
<dbReference type="Proteomes" id="UP000076276">
    <property type="component" value="Unassembled WGS sequence"/>
</dbReference>
<evidence type="ECO:0000256" key="1">
    <source>
        <dbReference type="ARBA" id="ARBA00000064"/>
    </source>
</evidence>
<dbReference type="InterPro" id="IPR002034">
    <property type="entry name" value="AIPM/Hcit_synth_CS"/>
</dbReference>
<comment type="catalytic activity">
    <reaction evidence="1 10">
        <text>3-methyl-2-oxobutanoate + acetyl-CoA + H2O = (2S)-2-isopropylmalate + CoA + H(+)</text>
        <dbReference type="Rhea" id="RHEA:21524"/>
        <dbReference type="ChEBI" id="CHEBI:1178"/>
        <dbReference type="ChEBI" id="CHEBI:11851"/>
        <dbReference type="ChEBI" id="CHEBI:15377"/>
        <dbReference type="ChEBI" id="CHEBI:15378"/>
        <dbReference type="ChEBI" id="CHEBI:57287"/>
        <dbReference type="ChEBI" id="CHEBI:57288"/>
        <dbReference type="EC" id="2.3.3.13"/>
    </reaction>
</comment>
<comment type="function">
    <text evidence="10">Catalyzes the condensation of the acetyl group of acetyl-CoA with 3-methyl-2-oxobutanoate (2-ketoisovalerate) to form 3-carboxy-3-hydroxy-4-methylpentanoate (2-isopropylmalate).</text>
</comment>
<dbReference type="SUPFAM" id="SSF89000">
    <property type="entry name" value="post-HMGL domain-like"/>
    <property type="match status" value="1"/>
</dbReference>
<evidence type="ECO:0000256" key="7">
    <source>
        <dbReference type="ARBA" id="ARBA00022679"/>
    </source>
</evidence>
<comment type="cofactor">
    <cofactor evidence="10">
        <name>Mg(2+)</name>
        <dbReference type="ChEBI" id="CHEBI:18420"/>
    </cofactor>
</comment>
<evidence type="ECO:0000256" key="2">
    <source>
        <dbReference type="ARBA" id="ARBA00004689"/>
    </source>
</evidence>
<dbReference type="CDD" id="cd07942">
    <property type="entry name" value="DRE_TIM_LeuA"/>
    <property type="match status" value="1"/>
</dbReference>
<dbReference type="UniPathway" id="UPA00048">
    <property type="reaction ID" value="UER00070"/>
</dbReference>
<reference evidence="12 13" key="1">
    <citation type="submission" date="2016-03" db="EMBL/GenBank/DDBJ databases">
        <title>Acinetobacter genomospecies 28 strain ANC 4149.</title>
        <authorList>
            <person name="Radolfova-Krizova L."/>
            <person name="Nemec A."/>
        </authorList>
    </citation>
    <scope>NUCLEOTIDE SEQUENCE [LARGE SCALE GENOMIC DNA]</scope>
    <source>
        <strain evidence="12 13">ANC 4149</strain>
    </source>
</reference>
<keyword evidence="7 10" id="KW-0808">Transferase</keyword>
<gene>
    <name evidence="10" type="primary">leuA</name>
    <name evidence="12" type="ORF">AZH43_01155</name>
</gene>
<dbReference type="InterPro" id="IPR054692">
    <property type="entry name" value="LeuA-like_post-cat"/>
</dbReference>
<keyword evidence="10" id="KW-0460">Magnesium</keyword>
<feature type="binding site" evidence="10">
    <location>
        <position position="42"/>
    </location>
    <ligand>
        <name>Mg(2+)</name>
        <dbReference type="ChEBI" id="CHEBI:18420"/>
    </ligand>
</feature>
<protein>
    <recommendedName>
        <fullName evidence="4 10">2-isopropylmalate synthase</fullName>
        <ecNumber evidence="4 10">2.3.3.13</ecNumber>
    </recommendedName>
    <alternativeName>
        <fullName evidence="10">Alpha-IPM synthase</fullName>
    </alternativeName>
    <alternativeName>
        <fullName evidence="10">Alpha-isopropylmalate synthase</fullName>
    </alternativeName>
</protein>
<dbReference type="SUPFAM" id="SSF51569">
    <property type="entry name" value="Aldolase"/>
    <property type="match status" value="1"/>
</dbReference>
<dbReference type="InterPro" id="IPR005668">
    <property type="entry name" value="IPM_Synthase"/>
</dbReference>
<sequence>MMLADPSKKYRRMYQRVDLPDRQWPNNEINQAPIWMSTDLRDGNQAIFEPMNIEQKFKMFQMLVKIGFKHIEIGFPSASQIDFDFTRLLIEGGHIPDDVYIEVLVQARDHLIQRTFESLQGAKRAIVHIYNSNSPTFRQKVLNVDVAGAKQLAINAAQKVKEYAAKQPETEFIFQYSPECFSATELDVAKDVCDAVTEIWEASPENKVILNLPATVEVSGPHIYADQIEWMHRNIQRRDGVIISVHCHNDRGCGIAASELAIMAGADRVEGCVFGNGERTGNVDVAAIALNMYTQGVAPNLDFSNINEVIATVEECTGLPVHPRHPYAGDLVFTAFSGSHQDAIKKGFEFQKDQEMWDMPYLPIDPKDLGRDYDAVIRVNSQSGKGGIAYLLESNYNVVLPRRIQIEFSQIVQQKTDEDGTEISAQAIWTLFKDTYVAAKDTHYSAKNYRLHDENGNQVIELDLEVNGVTQHLRGEGNGPISAILNALQLPIDVLTYEERSISSGAHAKALALVELQVKGTGKSAFGAGVHDNIVTSSIEAIIASVNRLIEQGVLSPEQVMAAAV</sequence>
<proteinExistence type="inferred from homology"/>
<evidence type="ECO:0000259" key="11">
    <source>
        <dbReference type="PROSITE" id="PS50991"/>
    </source>
</evidence>
<keyword evidence="9 10" id="KW-0100">Branched-chain amino acid biosynthesis</keyword>
<dbReference type="GO" id="GO:0003852">
    <property type="term" value="F:2-isopropylmalate synthase activity"/>
    <property type="evidence" value="ECO:0007669"/>
    <property type="project" value="UniProtKB-UniRule"/>
</dbReference>
<keyword evidence="6 10" id="KW-0028">Amino-acid biosynthesis</keyword>
<evidence type="ECO:0000256" key="10">
    <source>
        <dbReference type="HAMAP-Rule" id="MF_00572"/>
    </source>
</evidence>
<name>A0A151Y4I2_9GAMM</name>
<dbReference type="InterPro" id="IPR039371">
    <property type="entry name" value="LeuA_N_DRE-TIM"/>
</dbReference>
<dbReference type="PROSITE" id="PS00816">
    <property type="entry name" value="AIPM_HOMOCIT_SYNTH_2"/>
    <property type="match status" value="1"/>
</dbReference>
<evidence type="ECO:0000256" key="4">
    <source>
        <dbReference type="ARBA" id="ARBA00012973"/>
    </source>
</evidence>
<dbReference type="EC" id="2.3.3.13" evidence="4 10"/>
<evidence type="ECO:0000256" key="5">
    <source>
        <dbReference type="ARBA" id="ARBA00022430"/>
    </source>
</evidence>
<evidence type="ECO:0000313" key="12">
    <source>
        <dbReference type="EMBL" id="KYQ72940.1"/>
    </source>
</evidence>
<comment type="pathway">
    <text evidence="2 10">Amino-acid biosynthesis; L-leucine biosynthesis; L-leucine from 3-methyl-2-oxobutanoate: step 1/4.</text>
</comment>
<dbReference type="PANTHER" id="PTHR46911:SF1">
    <property type="entry name" value="2-ISOPROPYLMALATE SYNTHASE"/>
    <property type="match status" value="1"/>
</dbReference>
<dbReference type="SUPFAM" id="SSF110921">
    <property type="entry name" value="2-isopropylmalate synthase LeuA, allosteric (dimerisation) domain"/>
    <property type="match status" value="1"/>
</dbReference>
<evidence type="ECO:0000313" key="13">
    <source>
        <dbReference type="Proteomes" id="UP000076276"/>
    </source>
</evidence>
<organism evidence="12 13">
    <name type="scientific">Acinetobacter pragensis</name>
    <dbReference type="NCBI Taxonomy" id="1806892"/>
    <lineage>
        <taxon>Bacteria</taxon>
        <taxon>Pseudomonadati</taxon>
        <taxon>Pseudomonadota</taxon>
        <taxon>Gammaproteobacteria</taxon>
        <taxon>Moraxellales</taxon>
        <taxon>Moraxellaceae</taxon>
        <taxon>Acinetobacter</taxon>
    </lineage>
</organism>
<dbReference type="EMBL" id="LUAW01000012">
    <property type="protein sequence ID" value="KYQ72940.1"/>
    <property type="molecule type" value="Genomic_DNA"/>
</dbReference>
<evidence type="ECO:0000256" key="3">
    <source>
        <dbReference type="ARBA" id="ARBA00009767"/>
    </source>
</evidence>
<dbReference type="HAMAP" id="MF_00572">
    <property type="entry name" value="LeuA_type2"/>
    <property type="match status" value="1"/>
</dbReference>
<dbReference type="GO" id="GO:0003985">
    <property type="term" value="F:acetyl-CoA C-acetyltransferase activity"/>
    <property type="evidence" value="ECO:0007669"/>
    <property type="project" value="UniProtKB-UniRule"/>
</dbReference>
<dbReference type="GO" id="GO:0009098">
    <property type="term" value="P:L-leucine biosynthetic process"/>
    <property type="evidence" value="ECO:0007669"/>
    <property type="project" value="UniProtKB-UniRule"/>
</dbReference>
<dbReference type="Gene3D" id="3.20.20.70">
    <property type="entry name" value="Aldolase class I"/>
    <property type="match status" value="1"/>
</dbReference>
<feature type="binding site" evidence="10">
    <location>
        <position position="246"/>
    </location>
    <ligand>
        <name>Mg(2+)</name>
        <dbReference type="ChEBI" id="CHEBI:18420"/>
    </ligand>
</feature>
<keyword evidence="8 10" id="KW-0479">Metal-binding</keyword>
<dbReference type="GO" id="GO:0000287">
    <property type="term" value="F:magnesium ion binding"/>
    <property type="evidence" value="ECO:0007669"/>
    <property type="project" value="UniProtKB-UniRule"/>
</dbReference>
<evidence type="ECO:0000256" key="6">
    <source>
        <dbReference type="ARBA" id="ARBA00022605"/>
    </source>
</evidence>
<dbReference type="InterPro" id="IPR013785">
    <property type="entry name" value="Aldolase_TIM"/>
</dbReference>
<dbReference type="PROSITE" id="PS00815">
    <property type="entry name" value="AIPM_HOMOCIT_SYNTH_1"/>
    <property type="match status" value="1"/>
</dbReference>
<dbReference type="PROSITE" id="PS50991">
    <property type="entry name" value="PYR_CT"/>
    <property type="match status" value="1"/>
</dbReference>